<dbReference type="Pfam" id="PF03466">
    <property type="entry name" value="LysR_substrate"/>
    <property type="match status" value="1"/>
</dbReference>
<dbReference type="Pfam" id="PF00126">
    <property type="entry name" value="HTH_1"/>
    <property type="match status" value="1"/>
</dbReference>
<keyword evidence="3" id="KW-0238">DNA-binding</keyword>
<dbReference type="SUPFAM" id="SSF46785">
    <property type="entry name" value="Winged helix' DNA-binding domain"/>
    <property type="match status" value="1"/>
</dbReference>
<dbReference type="Proteomes" id="UP001444146">
    <property type="component" value="Unassembled WGS sequence"/>
</dbReference>
<dbReference type="InterPro" id="IPR005119">
    <property type="entry name" value="LysR_subst-bd"/>
</dbReference>
<protein>
    <submittedName>
        <fullName evidence="6">LysR family transcriptional regulator</fullName>
    </submittedName>
</protein>
<dbReference type="SUPFAM" id="SSF53850">
    <property type="entry name" value="Periplasmic binding protein-like II"/>
    <property type="match status" value="1"/>
</dbReference>
<dbReference type="PRINTS" id="PR00039">
    <property type="entry name" value="HTHLYSR"/>
</dbReference>
<name>A0ABV0HML6_9ENTR</name>
<reference evidence="6 7" key="1">
    <citation type="submission" date="2024-01" db="EMBL/GenBank/DDBJ databases">
        <title>Pseudocitrobacter sp. Endophytic strain Cyp-38L.</title>
        <authorList>
            <person name="Amer M.A."/>
            <person name="Hamed S.M."/>
        </authorList>
    </citation>
    <scope>NUCLEOTIDE SEQUENCE [LARGE SCALE GENOMIC DNA]</scope>
    <source>
        <strain evidence="6 7">Cyp38S</strain>
    </source>
</reference>
<evidence type="ECO:0000259" key="5">
    <source>
        <dbReference type="PROSITE" id="PS50931"/>
    </source>
</evidence>
<keyword evidence="2" id="KW-0805">Transcription regulation</keyword>
<evidence type="ECO:0000256" key="1">
    <source>
        <dbReference type="ARBA" id="ARBA00009437"/>
    </source>
</evidence>
<dbReference type="InterPro" id="IPR000847">
    <property type="entry name" value="LysR_HTH_N"/>
</dbReference>
<dbReference type="EMBL" id="JAYMYY010000006">
    <property type="protein sequence ID" value="MEO3991689.1"/>
    <property type="molecule type" value="Genomic_DNA"/>
</dbReference>
<dbReference type="CDD" id="cd05466">
    <property type="entry name" value="PBP2_LTTR_substrate"/>
    <property type="match status" value="1"/>
</dbReference>
<dbReference type="PANTHER" id="PTHR30346">
    <property type="entry name" value="TRANSCRIPTIONAL DUAL REGULATOR HCAR-RELATED"/>
    <property type="match status" value="1"/>
</dbReference>
<evidence type="ECO:0000256" key="2">
    <source>
        <dbReference type="ARBA" id="ARBA00023015"/>
    </source>
</evidence>
<evidence type="ECO:0000313" key="6">
    <source>
        <dbReference type="EMBL" id="MEO3991689.1"/>
    </source>
</evidence>
<organism evidence="6 7">
    <name type="scientific">Pseudocitrobacter cyperus</name>
    <dbReference type="NCBI Taxonomy" id="3112843"/>
    <lineage>
        <taxon>Bacteria</taxon>
        <taxon>Pseudomonadati</taxon>
        <taxon>Pseudomonadota</taxon>
        <taxon>Gammaproteobacteria</taxon>
        <taxon>Enterobacterales</taxon>
        <taxon>Enterobacteriaceae</taxon>
        <taxon>Pseudocitrobacter</taxon>
    </lineage>
</organism>
<comment type="similarity">
    <text evidence="1">Belongs to the LysR transcriptional regulatory family.</text>
</comment>
<sequence length="307" mass="34857">MNLKQLQSFLILSDELHYGRAAARLFITQPSLSQQIKQLESSSKIILFQRKGRHIELTRAGEVLRTHAIKILQDIKKAQNELSLYQYQTRDNISLGVSGSHLVLPIFKQFSAKYPEIALTVKEFSTEQTIKKIGDKVIDFGIVYQCRVPENICAIRLFEDEIVAAVPLSHPLARQATLHLEQLAGQPIIILNESLLLRGVIASELGRRHIAPNIICELDNHYSCLEYAEAEIGIALLTRSLLRSTPAKNVRLMSLQEPTFYQQVMLVHSSDLLPDEPVRDLLTQIKDHYGSDTITPEKVWSEQKMRV</sequence>
<gene>
    <name evidence="6" type="ORF">VSR74_17930</name>
</gene>
<dbReference type="Gene3D" id="1.10.10.10">
    <property type="entry name" value="Winged helix-like DNA-binding domain superfamily/Winged helix DNA-binding domain"/>
    <property type="match status" value="1"/>
</dbReference>
<comment type="caution">
    <text evidence="6">The sequence shown here is derived from an EMBL/GenBank/DDBJ whole genome shotgun (WGS) entry which is preliminary data.</text>
</comment>
<dbReference type="PROSITE" id="PS50931">
    <property type="entry name" value="HTH_LYSR"/>
    <property type="match status" value="1"/>
</dbReference>
<dbReference type="PANTHER" id="PTHR30346:SF28">
    <property type="entry name" value="HTH-TYPE TRANSCRIPTIONAL REGULATOR CYNR"/>
    <property type="match status" value="1"/>
</dbReference>
<feature type="domain" description="HTH lysR-type" evidence="5">
    <location>
        <begin position="1"/>
        <end position="58"/>
    </location>
</feature>
<evidence type="ECO:0000256" key="3">
    <source>
        <dbReference type="ARBA" id="ARBA00023125"/>
    </source>
</evidence>
<dbReference type="InterPro" id="IPR036390">
    <property type="entry name" value="WH_DNA-bd_sf"/>
</dbReference>
<dbReference type="InterPro" id="IPR036388">
    <property type="entry name" value="WH-like_DNA-bd_sf"/>
</dbReference>
<keyword evidence="4" id="KW-0804">Transcription</keyword>
<evidence type="ECO:0000256" key="4">
    <source>
        <dbReference type="ARBA" id="ARBA00023163"/>
    </source>
</evidence>
<dbReference type="Gene3D" id="3.40.190.290">
    <property type="match status" value="1"/>
</dbReference>
<accession>A0ABV0HML6</accession>
<evidence type="ECO:0000313" key="7">
    <source>
        <dbReference type="Proteomes" id="UP001444146"/>
    </source>
</evidence>
<keyword evidence="7" id="KW-1185">Reference proteome</keyword>
<dbReference type="RefSeq" id="WP_347795979.1">
    <property type="nucleotide sequence ID" value="NZ_JAYMYY010000006.1"/>
</dbReference>
<proteinExistence type="inferred from homology"/>